<evidence type="ECO:0000256" key="1">
    <source>
        <dbReference type="SAM" id="SignalP"/>
    </source>
</evidence>
<dbReference type="Proteomes" id="UP000265703">
    <property type="component" value="Unassembled WGS sequence"/>
</dbReference>
<organism evidence="2 3">
    <name type="scientific">Glomus cerebriforme</name>
    <dbReference type="NCBI Taxonomy" id="658196"/>
    <lineage>
        <taxon>Eukaryota</taxon>
        <taxon>Fungi</taxon>
        <taxon>Fungi incertae sedis</taxon>
        <taxon>Mucoromycota</taxon>
        <taxon>Glomeromycotina</taxon>
        <taxon>Glomeromycetes</taxon>
        <taxon>Glomerales</taxon>
        <taxon>Glomeraceae</taxon>
        <taxon>Glomus</taxon>
    </lineage>
</organism>
<dbReference type="EMBL" id="QKYT01000086">
    <property type="protein sequence ID" value="RIA94246.1"/>
    <property type="molecule type" value="Genomic_DNA"/>
</dbReference>
<evidence type="ECO:0000313" key="2">
    <source>
        <dbReference type="EMBL" id="RIA94246.1"/>
    </source>
</evidence>
<comment type="caution">
    <text evidence="2">The sequence shown here is derived from an EMBL/GenBank/DDBJ whole genome shotgun (WGS) entry which is preliminary data.</text>
</comment>
<proteinExistence type="predicted"/>
<protein>
    <submittedName>
        <fullName evidence="2">Uncharacterized protein</fullName>
    </submittedName>
</protein>
<reference evidence="2 3" key="1">
    <citation type="submission" date="2018-06" db="EMBL/GenBank/DDBJ databases">
        <title>Comparative genomics reveals the genomic features of Rhizophagus irregularis, R. cerebriforme, R. diaphanum and Gigaspora rosea, and their symbiotic lifestyle signature.</title>
        <authorList>
            <person name="Morin E."/>
            <person name="San Clemente H."/>
            <person name="Chen E.C.H."/>
            <person name="De La Providencia I."/>
            <person name="Hainaut M."/>
            <person name="Kuo A."/>
            <person name="Kohler A."/>
            <person name="Murat C."/>
            <person name="Tang N."/>
            <person name="Roy S."/>
            <person name="Loubradou J."/>
            <person name="Henrissat B."/>
            <person name="Grigoriev I.V."/>
            <person name="Corradi N."/>
            <person name="Roux C."/>
            <person name="Martin F.M."/>
        </authorList>
    </citation>
    <scope>NUCLEOTIDE SEQUENCE [LARGE SCALE GENOMIC DNA]</scope>
    <source>
        <strain evidence="2 3">DAOM 227022</strain>
    </source>
</reference>
<evidence type="ECO:0000313" key="3">
    <source>
        <dbReference type="Proteomes" id="UP000265703"/>
    </source>
</evidence>
<keyword evidence="1" id="KW-0732">Signal</keyword>
<keyword evidence="3" id="KW-1185">Reference proteome</keyword>
<name>A0A397TBA9_9GLOM</name>
<accession>A0A397TBA9</accession>
<sequence length="65" mass="7508">MDVGFCILWITVVSWFIVRFSLAFSTKENGNVGYEFSKAQRTIAGKWEDIVDTFLILFVNMFSFA</sequence>
<feature type="chain" id="PRO_5017424295" evidence="1">
    <location>
        <begin position="24"/>
        <end position="65"/>
    </location>
</feature>
<gene>
    <name evidence="2" type="ORF">C1645_818342</name>
</gene>
<dbReference type="AlphaFoldDB" id="A0A397TBA9"/>
<feature type="signal peptide" evidence="1">
    <location>
        <begin position="1"/>
        <end position="23"/>
    </location>
</feature>